<dbReference type="OrthoDB" id="4816500at2"/>
<dbReference type="Proteomes" id="UP000321181">
    <property type="component" value="Unassembled WGS sequence"/>
</dbReference>
<accession>A0A512DDR4</accession>
<dbReference type="RefSeq" id="WP_146904510.1">
    <property type="nucleotide sequence ID" value="NZ_BAAARM010000004.1"/>
</dbReference>
<comment type="caution">
    <text evidence="3">The sequence shown here is derived from an EMBL/GenBank/DDBJ whole genome shotgun (WGS) entry which is preliminary data.</text>
</comment>
<evidence type="ECO:0000256" key="1">
    <source>
        <dbReference type="SAM" id="Phobius"/>
    </source>
</evidence>
<dbReference type="AlphaFoldDB" id="A0A512DDR4"/>
<dbReference type="InterPro" id="IPR011047">
    <property type="entry name" value="Quinoprotein_ADH-like_sf"/>
</dbReference>
<dbReference type="Gene3D" id="2.130.10.10">
    <property type="entry name" value="YVTN repeat-like/Quinoprotein amine dehydrogenase"/>
    <property type="match status" value="2"/>
</dbReference>
<dbReference type="SMART" id="SM00564">
    <property type="entry name" value="PQQ"/>
    <property type="match status" value="5"/>
</dbReference>
<keyword evidence="1" id="KW-0472">Membrane</keyword>
<dbReference type="PANTHER" id="PTHR34512:SF30">
    <property type="entry name" value="OUTER MEMBRANE PROTEIN ASSEMBLY FACTOR BAMB"/>
    <property type="match status" value="1"/>
</dbReference>
<feature type="transmembrane region" description="Helical" evidence="1">
    <location>
        <begin position="44"/>
        <end position="62"/>
    </location>
</feature>
<dbReference type="PANTHER" id="PTHR34512">
    <property type="entry name" value="CELL SURFACE PROTEIN"/>
    <property type="match status" value="1"/>
</dbReference>
<dbReference type="Pfam" id="PF13360">
    <property type="entry name" value="PQQ_2"/>
    <property type="match status" value="1"/>
</dbReference>
<dbReference type="InterPro" id="IPR015943">
    <property type="entry name" value="WD40/YVTN_repeat-like_dom_sf"/>
</dbReference>
<protein>
    <recommendedName>
        <fullName evidence="2">Pyrrolo-quinoline quinone repeat domain-containing protein</fullName>
    </recommendedName>
</protein>
<evidence type="ECO:0000313" key="3">
    <source>
        <dbReference type="EMBL" id="GEO34612.1"/>
    </source>
</evidence>
<dbReference type="InterPro" id="IPR002372">
    <property type="entry name" value="PQQ_rpt_dom"/>
</dbReference>
<dbReference type="SUPFAM" id="SSF50998">
    <property type="entry name" value="Quinoprotein alcohol dehydrogenase-like"/>
    <property type="match status" value="2"/>
</dbReference>
<organism evidence="3 4">
    <name type="scientific">Cellulomonas aerilata</name>
    <dbReference type="NCBI Taxonomy" id="515326"/>
    <lineage>
        <taxon>Bacteria</taxon>
        <taxon>Bacillati</taxon>
        <taxon>Actinomycetota</taxon>
        <taxon>Actinomycetes</taxon>
        <taxon>Micrococcales</taxon>
        <taxon>Cellulomonadaceae</taxon>
        <taxon>Cellulomonas</taxon>
    </lineage>
</organism>
<keyword evidence="1" id="KW-1133">Transmembrane helix</keyword>
<sequence>MRRPRRRERDAGLVVEVVEVDDAAAPGSSTDPATTSGRPHRRRVRLAVGAALVGVVGVVGVVDQWQARSRAAALRDVPGLLLPLPAAPTEVWRRDDASSVLGVSAGRLVLGTSDGLAGVDATHGTEAWRVDGDGLWCTAVPTAGRAAFDGSSRALESGPPGGDLALCVGVTVPDDLGAGDTSAGSGPGSVVMTVDLRAGEVLHRLDLPGRLVHALPHEGDAVYATEVGGLTLHVVRWDPTSGVVRWRYASREGFVSPSSGVRMESDGGVLTLAAPDSIALDLATGLEVPQPPRRPPETSIEERELTDGTVVRTTYDWTDATSSTEVLAAGGETLYALDEAVLLPGVDADTRNAVLLVQHDEGGVSALDPRTGAEVWALPDLDGESAVVEVGGVLVVLSATGRAVGLDVGDGTVLWEQPVGSSLPTSGLTDGDVVLLGLPGRDAEGPAGTDLVALDVRSGTERWRTALPPRTRHVTSVGGRVVAATDEGLVVLAAPD</sequence>
<keyword evidence="4" id="KW-1185">Reference proteome</keyword>
<evidence type="ECO:0000259" key="2">
    <source>
        <dbReference type="Pfam" id="PF13360"/>
    </source>
</evidence>
<proteinExistence type="predicted"/>
<name>A0A512DDR4_9CELL</name>
<dbReference type="EMBL" id="BJYY01000014">
    <property type="protein sequence ID" value="GEO34612.1"/>
    <property type="molecule type" value="Genomic_DNA"/>
</dbReference>
<keyword evidence="1" id="KW-0812">Transmembrane</keyword>
<dbReference type="InterPro" id="IPR018391">
    <property type="entry name" value="PQQ_b-propeller_rpt"/>
</dbReference>
<feature type="domain" description="Pyrrolo-quinoline quinone repeat" evidence="2">
    <location>
        <begin position="342"/>
        <end position="484"/>
    </location>
</feature>
<evidence type="ECO:0000313" key="4">
    <source>
        <dbReference type="Proteomes" id="UP000321181"/>
    </source>
</evidence>
<gene>
    <name evidence="3" type="ORF">CAE01nite_23370</name>
</gene>
<reference evidence="3 4" key="1">
    <citation type="submission" date="2019-07" db="EMBL/GenBank/DDBJ databases">
        <title>Whole genome shotgun sequence of Cellulomonas aerilata NBRC 106308.</title>
        <authorList>
            <person name="Hosoyama A."/>
            <person name="Uohara A."/>
            <person name="Ohji S."/>
            <person name="Ichikawa N."/>
        </authorList>
    </citation>
    <scope>NUCLEOTIDE SEQUENCE [LARGE SCALE GENOMIC DNA]</scope>
    <source>
        <strain evidence="3 4">NBRC 106308</strain>
    </source>
</reference>